<dbReference type="CDD" id="cd00496">
    <property type="entry name" value="PheRS_alpha_core"/>
    <property type="match status" value="1"/>
</dbReference>
<accession>A0A974BIN0</accession>
<dbReference type="InterPro" id="IPR045864">
    <property type="entry name" value="aa-tRNA-synth_II/BPL/LPL"/>
</dbReference>
<gene>
    <name evidence="13 15" type="primary">pheS</name>
    <name evidence="15" type="ORF">HZF24_07245</name>
</gene>
<dbReference type="PANTHER" id="PTHR11538:SF41">
    <property type="entry name" value="PHENYLALANINE--TRNA LIGASE, MITOCHONDRIAL"/>
    <property type="match status" value="1"/>
</dbReference>
<evidence type="ECO:0000259" key="14">
    <source>
        <dbReference type="PROSITE" id="PS50862"/>
    </source>
</evidence>
<comment type="subunit">
    <text evidence="3 13">Tetramer of two alpha and two beta subunits.</text>
</comment>
<dbReference type="EC" id="6.1.1.20" evidence="13"/>
<dbReference type="Pfam" id="PF01409">
    <property type="entry name" value="tRNA-synt_2d"/>
    <property type="match status" value="1"/>
</dbReference>
<dbReference type="GO" id="GO:0006432">
    <property type="term" value="P:phenylalanyl-tRNA aminoacylation"/>
    <property type="evidence" value="ECO:0007669"/>
    <property type="project" value="UniProtKB-UniRule"/>
</dbReference>
<dbReference type="AlphaFoldDB" id="A0A974BIN0"/>
<keyword evidence="10 13" id="KW-0648">Protein biosynthesis</keyword>
<comment type="cofactor">
    <cofactor evidence="13">
        <name>Mg(2+)</name>
        <dbReference type="ChEBI" id="CHEBI:18420"/>
    </cofactor>
    <text evidence="13">Binds 2 magnesium ions per tetramer.</text>
</comment>
<evidence type="ECO:0000313" key="15">
    <source>
        <dbReference type="EMBL" id="NYB73934.1"/>
    </source>
</evidence>
<evidence type="ECO:0000256" key="13">
    <source>
        <dbReference type="HAMAP-Rule" id="MF_00281"/>
    </source>
</evidence>
<keyword evidence="7 13" id="KW-0547">Nucleotide-binding</keyword>
<keyword evidence="6 13" id="KW-0479">Metal-binding</keyword>
<comment type="caution">
    <text evidence="15">The sequence shown here is derived from an EMBL/GenBank/DDBJ whole genome shotgun (WGS) entry which is preliminary data.</text>
</comment>
<dbReference type="Gene3D" id="3.30.930.10">
    <property type="entry name" value="Bira Bifunctional Protein, Domain 2"/>
    <property type="match status" value="1"/>
</dbReference>
<feature type="domain" description="Aminoacyl-transfer RNA synthetases class-II family profile" evidence="14">
    <location>
        <begin position="117"/>
        <end position="335"/>
    </location>
</feature>
<name>A0A974BIN0_SEDHY</name>
<keyword evidence="4 13" id="KW-0963">Cytoplasm</keyword>
<dbReference type="GO" id="GO:0140096">
    <property type="term" value="F:catalytic activity, acting on a protein"/>
    <property type="evidence" value="ECO:0007669"/>
    <property type="project" value="UniProtKB-ARBA"/>
</dbReference>
<dbReference type="InterPro" id="IPR004188">
    <property type="entry name" value="Phe-tRNA_ligase_II_N"/>
</dbReference>
<dbReference type="Proteomes" id="UP000611629">
    <property type="component" value="Unassembled WGS sequence"/>
</dbReference>
<keyword evidence="5 13" id="KW-0436">Ligase</keyword>
<dbReference type="InterPro" id="IPR002319">
    <property type="entry name" value="Phenylalanyl-tRNA_Synthase"/>
</dbReference>
<dbReference type="HAMAP" id="MF_00281">
    <property type="entry name" value="Phe_tRNA_synth_alpha1"/>
    <property type="match status" value="1"/>
</dbReference>
<dbReference type="PANTHER" id="PTHR11538">
    <property type="entry name" value="PHENYLALANYL-TRNA SYNTHETASE"/>
    <property type="match status" value="1"/>
</dbReference>
<feature type="binding site" evidence="13">
    <location>
        <position position="258"/>
    </location>
    <ligand>
        <name>Mg(2+)</name>
        <dbReference type="ChEBI" id="CHEBI:18420"/>
        <note>shared with beta subunit</note>
    </ligand>
</feature>
<dbReference type="SUPFAM" id="SSF55681">
    <property type="entry name" value="Class II aaRS and biotin synthetases"/>
    <property type="match status" value="1"/>
</dbReference>
<evidence type="ECO:0000256" key="8">
    <source>
        <dbReference type="ARBA" id="ARBA00022840"/>
    </source>
</evidence>
<dbReference type="InterPro" id="IPR022911">
    <property type="entry name" value="Phe_tRNA_ligase_alpha1_bac"/>
</dbReference>
<comment type="catalytic activity">
    <reaction evidence="12 13">
        <text>tRNA(Phe) + L-phenylalanine + ATP = L-phenylalanyl-tRNA(Phe) + AMP + diphosphate + H(+)</text>
        <dbReference type="Rhea" id="RHEA:19413"/>
        <dbReference type="Rhea" id="RHEA-COMP:9668"/>
        <dbReference type="Rhea" id="RHEA-COMP:9699"/>
        <dbReference type="ChEBI" id="CHEBI:15378"/>
        <dbReference type="ChEBI" id="CHEBI:30616"/>
        <dbReference type="ChEBI" id="CHEBI:33019"/>
        <dbReference type="ChEBI" id="CHEBI:58095"/>
        <dbReference type="ChEBI" id="CHEBI:78442"/>
        <dbReference type="ChEBI" id="CHEBI:78531"/>
        <dbReference type="ChEBI" id="CHEBI:456215"/>
        <dbReference type="EC" id="6.1.1.20"/>
    </reaction>
</comment>
<reference evidence="15" key="1">
    <citation type="submission" date="2020-07" db="EMBL/GenBank/DDBJ databases">
        <title>Genomic analysis of a strain of Sedimentibacter Hydroxybenzoicus DSM7310.</title>
        <authorList>
            <person name="Ma S."/>
        </authorList>
    </citation>
    <scope>NUCLEOTIDE SEQUENCE</scope>
    <source>
        <strain evidence="15">DSM 7310</strain>
    </source>
</reference>
<evidence type="ECO:0000256" key="12">
    <source>
        <dbReference type="ARBA" id="ARBA00049255"/>
    </source>
</evidence>
<evidence type="ECO:0000256" key="7">
    <source>
        <dbReference type="ARBA" id="ARBA00022741"/>
    </source>
</evidence>
<evidence type="ECO:0000256" key="4">
    <source>
        <dbReference type="ARBA" id="ARBA00022490"/>
    </source>
</evidence>
<protein>
    <recommendedName>
        <fullName evidence="13">Phenylalanine--tRNA ligase alpha subunit</fullName>
        <ecNumber evidence="13">6.1.1.20</ecNumber>
    </recommendedName>
    <alternativeName>
        <fullName evidence="13">Phenylalanyl-tRNA synthetase alpha subunit</fullName>
        <shortName evidence="13">PheRS</shortName>
    </alternativeName>
</protein>
<evidence type="ECO:0000313" key="16">
    <source>
        <dbReference type="Proteomes" id="UP000611629"/>
    </source>
</evidence>
<dbReference type="GO" id="GO:0005737">
    <property type="term" value="C:cytoplasm"/>
    <property type="evidence" value="ECO:0007669"/>
    <property type="project" value="UniProtKB-SubCell"/>
</dbReference>
<dbReference type="Pfam" id="PF02912">
    <property type="entry name" value="Phe_tRNA-synt_N"/>
    <property type="match status" value="1"/>
</dbReference>
<dbReference type="SUPFAM" id="SSF46589">
    <property type="entry name" value="tRNA-binding arm"/>
    <property type="match status" value="1"/>
</dbReference>
<evidence type="ECO:0000256" key="6">
    <source>
        <dbReference type="ARBA" id="ARBA00022723"/>
    </source>
</evidence>
<dbReference type="FunFam" id="3.30.930.10:FF:000089">
    <property type="entry name" value="Phenylalanine--tRNA ligase alpha subunit"/>
    <property type="match status" value="1"/>
</dbReference>
<dbReference type="InterPro" id="IPR006195">
    <property type="entry name" value="aa-tRNA-synth_II"/>
</dbReference>
<evidence type="ECO:0000256" key="1">
    <source>
        <dbReference type="ARBA" id="ARBA00004496"/>
    </source>
</evidence>
<proteinExistence type="inferred from homology"/>
<dbReference type="RefSeq" id="WP_179237625.1">
    <property type="nucleotide sequence ID" value="NZ_JACBNQ010000005.1"/>
</dbReference>
<dbReference type="PROSITE" id="PS50862">
    <property type="entry name" value="AA_TRNA_LIGASE_II"/>
    <property type="match status" value="1"/>
</dbReference>
<organism evidence="15 16">
    <name type="scientific">Sedimentibacter hydroxybenzoicus DSM 7310</name>
    <dbReference type="NCBI Taxonomy" id="1123245"/>
    <lineage>
        <taxon>Bacteria</taxon>
        <taxon>Bacillati</taxon>
        <taxon>Bacillota</taxon>
        <taxon>Tissierellia</taxon>
        <taxon>Sedimentibacter</taxon>
    </lineage>
</organism>
<dbReference type="GO" id="GO:0000287">
    <property type="term" value="F:magnesium ion binding"/>
    <property type="evidence" value="ECO:0007669"/>
    <property type="project" value="UniProtKB-UniRule"/>
</dbReference>
<evidence type="ECO:0000256" key="3">
    <source>
        <dbReference type="ARBA" id="ARBA00011209"/>
    </source>
</evidence>
<dbReference type="GO" id="GO:0004826">
    <property type="term" value="F:phenylalanine-tRNA ligase activity"/>
    <property type="evidence" value="ECO:0007669"/>
    <property type="project" value="UniProtKB-UniRule"/>
</dbReference>
<evidence type="ECO:0000256" key="5">
    <source>
        <dbReference type="ARBA" id="ARBA00022598"/>
    </source>
</evidence>
<dbReference type="InterPro" id="IPR010978">
    <property type="entry name" value="tRNA-bd_arm"/>
</dbReference>
<dbReference type="InterPro" id="IPR004529">
    <property type="entry name" value="Phe-tRNA-synth_IIc_asu"/>
</dbReference>
<evidence type="ECO:0000256" key="10">
    <source>
        <dbReference type="ARBA" id="ARBA00022917"/>
    </source>
</evidence>
<dbReference type="GO" id="GO:0016740">
    <property type="term" value="F:transferase activity"/>
    <property type="evidence" value="ECO:0007669"/>
    <property type="project" value="UniProtKB-ARBA"/>
</dbReference>
<dbReference type="GO" id="GO:0000049">
    <property type="term" value="F:tRNA binding"/>
    <property type="evidence" value="ECO:0007669"/>
    <property type="project" value="InterPro"/>
</dbReference>
<dbReference type="EMBL" id="JACBNQ010000005">
    <property type="protein sequence ID" value="NYB73934.1"/>
    <property type="molecule type" value="Genomic_DNA"/>
</dbReference>
<keyword evidence="16" id="KW-1185">Reference proteome</keyword>
<keyword evidence="8 13" id="KW-0067">ATP-binding</keyword>
<keyword evidence="9 13" id="KW-0460">Magnesium</keyword>
<comment type="subcellular location">
    <subcellularLocation>
        <location evidence="1 13">Cytoplasm</location>
    </subcellularLocation>
</comment>
<dbReference type="GO" id="GO:0005524">
    <property type="term" value="F:ATP binding"/>
    <property type="evidence" value="ECO:0007669"/>
    <property type="project" value="UniProtKB-UniRule"/>
</dbReference>
<evidence type="ECO:0000256" key="11">
    <source>
        <dbReference type="ARBA" id="ARBA00023146"/>
    </source>
</evidence>
<sequence length="344" mass="39036">MRDQLLKLKEEVLKQLKECADNADIEKVRIQCLGKKGDLTAILRSMGGLSEEERPEIGKLANEVRAIIEEEMKVIKEKINSLEASKKVKSEVLDITMPGRIPEIGRRHPLLQAKEELESVFMRMGYDVVSGPEIETVANNFDDLNAPYDHPSRDWSDTFYISDDLILRTHTSPVQVRTMREAVKENKLPVRAVCTGRTFRFDDVDDTHSPMFHQMECIVVDKGVTLANLKDSIDQFVKELFGNNVTTRFRPHNFPFTEPSAEVDVSCHICMGKGCSSCRGTGWSMELLGCGMIHPNVLRNCGIDPEIYSGYAFGMGIDRVTMVKYGIPNIRLLFENDVRFLKQF</sequence>
<comment type="similarity">
    <text evidence="2 13">Belongs to the class-II aminoacyl-tRNA synthetase family. Phe-tRNA synthetase alpha subunit type 1 subfamily.</text>
</comment>
<evidence type="ECO:0000256" key="2">
    <source>
        <dbReference type="ARBA" id="ARBA00010207"/>
    </source>
</evidence>
<keyword evidence="11 13" id="KW-0030">Aminoacyl-tRNA synthetase</keyword>
<evidence type="ECO:0000256" key="9">
    <source>
        <dbReference type="ARBA" id="ARBA00022842"/>
    </source>
</evidence>
<dbReference type="NCBIfam" id="TIGR00468">
    <property type="entry name" value="pheS"/>
    <property type="match status" value="1"/>
</dbReference>